<keyword evidence="3 5" id="KW-0067">ATP-binding</keyword>
<dbReference type="GO" id="GO:0005886">
    <property type="term" value="C:plasma membrane"/>
    <property type="evidence" value="ECO:0007669"/>
    <property type="project" value="TreeGrafter"/>
</dbReference>
<evidence type="ECO:0000313" key="5">
    <source>
        <dbReference type="EMBL" id="QHC00227.1"/>
    </source>
</evidence>
<dbReference type="KEGG" id="eke:EK0264_08015"/>
<dbReference type="Proteomes" id="UP000463857">
    <property type="component" value="Chromosome"/>
</dbReference>
<dbReference type="PROSITE" id="PS00211">
    <property type="entry name" value="ABC_TRANSPORTER_1"/>
    <property type="match status" value="1"/>
</dbReference>
<dbReference type="Pfam" id="PF00005">
    <property type="entry name" value="ABC_tran"/>
    <property type="match status" value="1"/>
</dbReference>
<dbReference type="AlphaFoldDB" id="A0A7L4YNV0"/>
<dbReference type="PROSITE" id="PS50893">
    <property type="entry name" value="ABC_TRANSPORTER_2"/>
    <property type="match status" value="1"/>
</dbReference>
<keyword evidence="2" id="KW-0547">Nucleotide-binding</keyword>
<dbReference type="GO" id="GO:0022857">
    <property type="term" value="F:transmembrane transporter activity"/>
    <property type="evidence" value="ECO:0007669"/>
    <property type="project" value="TreeGrafter"/>
</dbReference>
<dbReference type="InterPro" id="IPR017871">
    <property type="entry name" value="ABC_transporter-like_CS"/>
</dbReference>
<dbReference type="InterPro" id="IPR003439">
    <property type="entry name" value="ABC_transporter-like_ATP-bd"/>
</dbReference>
<dbReference type="InterPro" id="IPR027417">
    <property type="entry name" value="P-loop_NTPase"/>
</dbReference>
<keyword evidence="1" id="KW-0813">Transport</keyword>
<organism evidence="5 6">
    <name type="scientific">Epidermidibacterium keratini</name>
    <dbReference type="NCBI Taxonomy" id="1891644"/>
    <lineage>
        <taxon>Bacteria</taxon>
        <taxon>Bacillati</taxon>
        <taxon>Actinomycetota</taxon>
        <taxon>Actinomycetes</taxon>
        <taxon>Sporichthyales</taxon>
        <taxon>Sporichthyaceae</taxon>
        <taxon>Epidermidibacterium</taxon>
    </lineage>
</organism>
<keyword evidence="6" id="KW-1185">Reference proteome</keyword>
<feature type="domain" description="ABC transporter" evidence="4">
    <location>
        <begin position="14"/>
        <end position="245"/>
    </location>
</feature>
<dbReference type="RefSeq" id="WP_159544500.1">
    <property type="nucleotide sequence ID" value="NZ_CP047156.1"/>
</dbReference>
<evidence type="ECO:0000313" key="6">
    <source>
        <dbReference type="Proteomes" id="UP000463857"/>
    </source>
</evidence>
<dbReference type="EMBL" id="CP047156">
    <property type="protein sequence ID" value="QHC00227.1"/>
    <property type="molecule type" value="Genomic_DNA"/>
</dbReference>
<dbReference type="GO" id="GO:0005524">
    <property type="term" value="F:ATP binding"/>
    <property type="evidence" value="ECO:0007669"/>
    <property type="project" value="UniProtKB-KW"/>
</dbReference>
<evidence type="ECO:0000259" key="4">
    <source>
        <dbReference type="PROSITE" id="PS50893"/>
    </source>
</evidence>
<dbReference type="GO" id="GO:0098796">
    <property type="term" value="C:membrane protein complex"/>
    <property type="evidence" value="ECO:0007669"/>
    <property type="project" value="UniProtKB-ARBA"/>
</dbReference>
<protein>
    <submittedName>
        <fullName evidence="5">ATP-binding cassette domain-containing protein</fullName>
    </submittedName>
</protein>
<dbReference type="PANTHER" id="PTHR24220:SF685">
    <property type="entry name" value="ABC TRANSPORTER RELATED"/>
    <property type="match status" value="1"/>
</dbReference>
<evidence type="ECO:0000256" key="1">
    <source>
        <dbReference type="ARBA" id="ARBA00022448"/>
    </source>
</evidence>
<dbReference type="FunCoup" id="A0A7L4YNV0">
    <property type="interactions" value="69"/>
</dbReference>
<dbReference type="InterPro" id="IPR017911">
    <property type="entry name" value="MacB-like_ATP-bd"/>
</dbReference>
<accession>A0A7L4YNV0</accession>
<evidence type="ECO:0000256" key="2">
    <source>
        <dbReference type="ARBA" id="ARBA00022741"/>
    </source>
</evidence>
<dbReference type="PANTHER" id="PTHR24220">
    <property type="entry name" value="IMPORT ATP-BINDING PROTEIN"/>
    <property type="match status" value="1"/>
</dbReference>
<evidence type="ECO:0000256" key="3">
    <source>
        <dbReference type="ARBA" id="ARBA00022840"/>
    </source>
</evidence>
<dbReference type="InterPro" id="IPR015854">
    <property type="entry name" value="ABC_transpr_LolD-like"/>
</dbReference>
<dbReference type="InParanoid" id="A0A7L4YNV0"/>
<dbReference type="SMART" id="SM00382">
    <property type="entry name" value="AAA"/>
    <property type="match status" value="1"/>
</dbReference>
<gene>
    <name evidence="5" type="ORF">EK0264_08015</name>
</gene>
<reference evidence="5 6" key="1">
    <citation type="journal article" date="2018" name="Int. J. Syst. Evol. Microbiol.">
        <title>Epidermidibacterium keratini gen. nov., sp. nov., a member of the family Sporichthyaceae, isolated from keratin epidermis.</title>
        <authorList>
            <person name="Lee D.G."/>
            <person name="Trujillo M.E."/>
            <person name="Kang S."/>
            <person name="Nam J.J."/>
            <person name="Kim Y.J."/>
        </authorList>
    </citation>
    <scope>NUCLEOTIDE SEQUENCE [LARGE SCALE GENOMIC DNA]</scope>
    <source>
        <strain evidence="5 6">EPI-7</strain>
    </source>
</reference>
<proteinExistence type="predicted"/>
<dbReference type="GO" id="GO:0016887">
    <property type="term" value="F:ATP hydrolysis activity"/>
    <property type="evidence" value="ECO:0007669"/>
    <property type="project" value="InterPro"/>
</dbReference>
<name>A0A7L4YNV0_9ACTN</name>
<dbReference type="OrthoDB" id="9802264at2"/>
<dbReference type="CDD" id="cd03255">
    <property type="entry name" value="ABC_MJ0796_LolCDE_FtsE"/>
    <property type="match status" value="1"/>
</dbReference>
<dbReference type="InterPro" id="IPR003593">
    <property type="entry name" value="AAA+_ATPase"/>
</dbReference>
<dbReference type="SUPFAM" id="SSF52540">
    <property type="entry name" value="P-loop containing nucleoside triphosphate hydrolases"/>
    <property type="match status" value="1"/>
</dbReference>
<dbReference type="Gene3D" id="3.40.50.300">
    <property type="entry name" value="P-loop containing nucleotide triphosphate hydrolases"/>
    <property type="match status" value="1"/>
</dbReference>
<sequence length="250" mass="26806">MTQAPTQLQTDTAVHCRNITKDFGHGESLVRALDNVSVGFRRGSFTAIMGPSGSGKSTLMHCLAGLDTVTTGEVWVGNDPITGRSDKFVTEIRRDRIGFIFQSFNLLPTLKAADNITLPLELAGRKVDQARVQELANTLGIGNRLDHLPSQLSGGQQQRVAVARALIGQPDVLFADEPTGALDSHSGQQLLSILRTASREAGQTIVMVTHDPIAASYADRVVLLRDGRIAGELDNPTADSVIDAMRKLGV</sequence>
<dbReference type="FunFam" id="3.40.50.300:FF:000032">
    <property type="entry name" value="Export ABC transporter ATP-binding protein"/>
    <property type="match status" value="1"/>
</dbReference>